<dbReference type="SMART" id="SM00342">
    <property type="entry name" value="HTH_ARAC"/>
    <property type="match status" value="1"/>
</dbReference>
<dbReference type="SMART" id="SM00448">
    <property type="entry name" value="REC"/>
    <property type="match status" value="1"/>
</dbReference>
<dbReference type="Gene3D" id="1.10.10.60">
    <property type="entry name" value="Homeodomain-like"/>
    <property type="match status" value="2"/>
</dbReference>
<dbReference type="CDD" id="cd17536">
    <property type="entry name" value="REC_YesN-like"/>
    <property type="match status" value="1"/>
</dbReference>
<organism evidence="7 8">
    <name type="scientific">Paenibacillus borealis</name>
    <dbReference type="NCBI Taxonomy" id="160799"/>
    <lineage>
        <taxon>Bacteria</taxon>
        <taxon>Bacillati</taxon>
        <taxon>Bacillota</taxon>
        <taxon>Bacilli</taxon>
        <taxon>Bacillales</taxon>
        <taxon>Paenibacillaceae</taxon>
        <taxon>Paenibacillus</taxon>
    </lineage>
</organism>
<feature type="domain" description="Response regulatory" evidence="6">
    <location>
        <begin position="3"/>
        <end position="120"/>
    </location>
</feature>
<dbReference type="InterPro" id="IPR009057">
    <property type="entry name" value="Homeodomain-like_sf"/>
</dbReference>
<evidence type="ECO:0000256" key="3">
    <source>
        <dbReference type="ARBA" id="ARBA00023163"/>
    </source>
</evidence>
<dbReference type="InterPro" id="IPR041522">
    <property type="entry name" value="CdaR_GGDEF"/>
</dbReference>
<evidence type="ECO:0000259" key="6">
    <source>
        <dbReference type="PROSITE" id="PS50110"/>
    </source>
</evidence>
<dbReference type="PRINTS" id="PR00032">
    <property type="entry name" value="HTHARAC"/>
</dbReference>
<evidence type="ECO:0000256" key="2">
    <source>
        <dbReference type="ARBA" id="ARBA00023125"/>
    </source>
</evidence>
<keyword evidence="1" id="KW-0805">Transcription regulation</keyword>
<keyword evidence="8" id="KW-1185">Reference proteome</keyword>
<accession>A0ABX3H538</accession>
<dbReference type="InterPro" id="IPR020449">
    <property type="entry name" value="Tscrpt_reg_AraC-type_HTH"/>
</dbReference>
<dbReference type="PANTHER" id="PTHR43280">
    <property type="entry name" value="ARAC-FAMILY TRANSCRIPTIONAL REGULATOR"/>
    <property type="match status" value="1"/>
</dbReference>
<dbReference type="Proteomes" id="UP000187412">
    <property type="component" value="Unassembled WGS sequence"/>
</dbReference>
<dbReference type="InterPro" id="IPR018060">
    <property type="entry name" value="HTH_AraC"/>
</dbReference>
<dbReference type="SUPFAM" id="SSF46689">
    <property type="entry name" value="Homeodomain-like"/>
    <property type="match status" value="2"/>
</dbReference>
<dbReference type="PROSITE" id="PS50110">
    <property type="entry name" value="RESPONSE_REGULATORY"/>
    <property type="match status" value="1"/>
</dbReference>
<keyword evidence="2" id="KW-0238">DNA-binding</keyword>
<evidence type="ECO:0000313" key="8">
    <source>
        <dbReference type="Proteomes" id="UP000187412"/>
    </source>
</evidence>
<dbReference type="Pfam" id="PF00072">
    <property type="entry name" value="Response_reg"/>
    <property type="match status" value="1"/>
</dbReference>
<evidence type="ECO:0000256" key="4">
    <source>
        <dbReference type="PROSITE-ProRule" id="PRU00169"/>
    </source>
</evidence>
<keyword evidence="4" id="KW-0597">Phosphoprotein</keyword>
<dbReference type="RefSeq" id="WP_076112343.1">
    <property type="nucleotide sequence ID" value="NZ_MPTB01000025.1"/>
</dbReference>
<dbReference type="EMBL" id="MPTB01000025">
    <property type="protein sequence ID" value="OMD45536.1"/>
    <property type="molecule type" value="Genomic_DNA"/>
</dbReference>
<dbReference type="InterPro" id="IPR011006">
    <property type="entry name" value="CheY-like_superfamily"/>
</dbReference>
<gene>
    <name evidence="7" type="ORF">BSK56_19295</name>
</gene>
<protein>
    <recommendedName>
        <fullName evidence="9">AraC family transcriptional regulator</fullName>
    </recommendedName>
</protein>
<keyword evidence="3" id="KW-0804">Transcription</keyword>
<comment type="caution">
    <text evidence="7">The sequence shown here is derived from an EMBL/GenBank/DDBJ whole genome shotgun (WGS) entry which is preliminary data.</text>
</comment>
<dbReference type="Pfam" id="PF12833">
    <property type="entry name" value="HTH_18"/>
    <property type="match status" value="1"/>
</dbReference>
<evidence type="ECO:0008006" key="9">
    <source>
        <dbReference type="Google" id="ProtNLM"/>
    </source>
</evidence>
<dbReference type="PROSITE" id="PS01124">
    <property type="entry name" value="HTH_ARAC_FAMILY_2"/>
    <property type="match status" value="1"/>
</dbReference>
<dbReference type="InterPro" id="IPR001789">
    <property type="entry name" value="Sig_transdc_resp-reg_receiver"/>
</dbReference>
<evidence type="ECO:0000256" key="1">
    <source>
        <dbReference type="ARBA" id="ARBA00023015"/>
    </source>
</evidence>
<feature type="domain" description="HTH araC/xylS-type" evidence="5">
    <location>
        <begin position="476"/>
        <end position="574"/>
    </location>
</feature>
<proteinExistence type="predicted"/>
<evidence type="ECO:0000313" key="7">
    <source>
        <dbReference type="EMBL" id="OMD45536.1"/>
    </source>
</evidence>
<dbReference type="Pfam" id="PF17853">
    <property type="entry name" value="GGDEF_2"/>
    <property type="match status" value="1"/>
</dbReference>
<feature type="modified residue" description="4-aspartylphosphate" evidence="4">
    <location>
        <position position="55"/>
    </location>
</feature>
<dbReference type="InterPro" id="IPR018062">
    <property type="entry name" value="HTH_AraC-typ_CS"/>
</dbReference>
<dbReference type="SUPFAM" id="SSF52172">
    <property type="entry name" value="CheY-like"/>
    <property type="match status" value="1"/>
</dbReference>
<sequence>MKTLVIVDDEPSVVNGLRTYVDWAAQGIQLIGTADDGDTGLTLIRELRPDIVLTDVQMPSMDGITMAAEVRALLPDAKIVFISGHNDAEYLKSALQMHAADYIFKPVSRKELYAVMGKVTAALDAERRERDRVKEMQVKLTQSMPLLREKFLLSVVSDNINMAQVQGKLQFLGLPLLSADSYIIMVIVIDDVPQVMDSRSERDKQLLSYTVLNIIQELTDKQMRGVTFEKEPGEYVGILLTRSFGGQEADREIKPELSGRAADILDAVPRPGEAGGNAELSADRSPENELLLLAESIRDNLRKWLKLSVTIGVGDGVGSLSEVPASYKQARAAADQKWYLGKNRILTMDNIESGENLRYRFEPEWSERVITALKSGDQSRLQGELSGIFGLLELNRGQGSRYAQNVSLHLILQSSQVLLELNGMTAEWEKREMEAWKLVMRQETIQDLLRYTESYLRHVSDFVEAKRSGKSSDVIERVRRLIGERYADNLTIADIAAGVYLSPTYVRLLYKQETGETVFEYLTKVRIEKAKMLLRDPQNKFYEVCYAVGYTDPSHFSKLFKKMTGSTPSAYREQQN</sequence>
<reference evidence="7 8" key="1">
    <citation type="submission" date="2016-10" db="EMBL/GenBank/DDBJ databases">
        <title>Paenibacillus species isolates.</title>
        <authorList>
            <person name="Beno S.M."/>
        </authorList>
    </citation>
    <scope>NUCLEOTIDE SEQUENCE [LARGE SCALE GENOMIC DNA]</scope>
    <source>
        <strain evidence="7 8">FSL H7-0744</strain>
    </source>
</reference>
<evidence type="ECO:0000259" key="5">
    <source>
        <dbReference type="PROSITE" id="PS01124"/>
    </source>
</evidence>
<dbReference type="PROSITE" id="PS00041">
    <property type="entry name" value="HTH_ARAC_FAMILY_1"/>
    <property type="match status" value="1"/>
</dbReference>
<name>A0ABX3H538_PAEBO</name>
<dbReference type="PANTHER" id="PTHR43280:SF35">
    <property type="entry name" value="RESPONSE REGULATOR"/>
    <property type="match status" value="1"/>
</dbReference>
<dbReference type="Gene3D" id="3.40.50.2300">
    <property type="match status" value="1"/>
</dbReference>